<evidence type="ECO:0000256" key="1">
    <source>
        <dbReference type="ARBA" id="ARBA00004571"/>
    </source>
</evidence>
<keyword evidence="9 10" id="KW-0998">Cell outer membrane</keyword>
<evidence type="ECO:0000256" key="2">
    <source>
        <dbReference type="ARBA" id="ARBA00022448"/>
    </source>
</evidence>
<proteinExistence type="inferred from homology"/>
<keyword evidence="3 10" id="KW-1134">Transmembrane beta strand</keyword>
<dbReference type="STRING" id="1071918.SAMN05421544_10275"/>
<dbReference type="PANTHER" id="PTHR30069:SF29">
    <property type="entry name" value="HEMOGLOBIN AND HEMOGLOBIN-HAPTOGLOBIN-BINDING PROTEIN 1-RELATED"/>
    <property type="match status" value="1"/>
</dbReference>
<keyword evidence="5" id="KW-0732">Signal</keyword>
<evidence type="ECO:0000259" key="13">
    <source>
        <dbReference type="Pfam" id="PF07715"/>
    </source>
</evidence>
<evidence type="ECO:0000256" key="7">
    <source>
        <dbReference type="ARBA" id="ARBA00023136"/>
    </source>
</evidence>
<reference evidence="14 15" key="1">
    <citation type="submission" date="2016-10" db="EMBL/GenBank/DDBJ databases">
        <authorList>
            <person name="de Groot N.N."/>
        </authorList>
    </citation>
    <scope>NUCLEOTIDE SEQUENCE [LARGE SCALE GENOMIC DNA]</scope>
    <source>
        <strain evidence="14 15">DSM 24015</strain>
    </source>
</reference>
<dbReference type="CDD" id="cd01347">
    <property type="entry name" value="ligand_gated_channel"/>
    <property type="match status" value="1"/>
</dbReference>
<dbReference type="GO" id="GO:0015344">
    <property type="term" value="F:siderophore uptake transmembrane transporter activity"/>
    <property type="evidence" value="ECO:0007669"/>
    <property type="project" value="TreeGrafter"/>
</dbReference>
<dbReference type="GO" id="GO:0009279">
    <property type="term" value="C:cell outer membrane"/>
    <property type="evidence" value="ECO:0007669"/>
    <property type="project" value="UniProtKB-SubCell"/>
</dbReference>
<dbReference type="Proteomes" id="UP000198517">
    <property type="component" value="Unassembled WGS sequence"/>
</dbReference>
<evidence type="ECO:0000256" key="6">
    <source>
        <dbReference type="ARBA" id="ARBA00023077"/>
    </source>
</evidence>
<keyword evidence="2 10" id="KW-0813">Transport</keyword>
<evidence type="ECO:0000256" key="5">
    <source>
        <dbReference type="ARBA" id="ARBA00022729"/>
    </source>
</evidence>
<comment type="similarity">
    <text evidence="10 11">Belongs to the TonB-dependent receptor family.</text>
</comment>
<comment type="subcellular location">
    <subcellularLocation>
        <location evidence="1 10">Cell outer membrane</location>
        <topology evidence="1 10">Multi-pass membrane protein</topology>
    </subcellularLocation>
</comment>
<keyword evidence="4 10" id="KW-0812">Transmembrane</keyword>
<dbReference type="EMBL" id="FNAS01000002">
    <property type="protein sequence ID" value="SDE01588.1"/>
    <property type="molecule type" value="Genomic_DNA"/>
</dbReference>
<evidence type="ECO:0000256" key="4">
    <source>
        <dbReference type="ARBA" id="ARBA00022692"/>
    </source>
</evidence>
<keyword evidence="7 10" id="KW-0472">Membrane</keyword>
<dbReference type="Pfam" id="PF00593">
    <property type="entry name" value="TonB_dep_Rec_b-barrel"/>
    <property type="match status" value="1"/>
</dbReference>
<keyword evidence="6 11" id="KW-0798">TonB box</keyword>
<dbReference type="RefSeq" id="WP_092735924.1">
    <property type="nucleotide sequence ID" value="NZ_FNAS01000002.1"/>
</dbReference>
<evidence type="ECO:0000256" key="11">
    <source>
        <dbReference type="RuleBase" id="RU003357"/>
    </source>
</evidence>
<dbReference type="InterPro" id="IPR000531">
    <property type="entry name" value="Beta-barrel_TonB"/>
</dbReference>
<evidence type="ECO:0000256" key="8">
    <source>
        <dbReference type="ARBA" id="ARBA00023170"/>
    </source>
</evidence>
<evidence type="ECO:0000313" key="15">
    <source>
        <dbReference type="Proteomes" id="UP000198517"/>
    </source>
</evidence>
<evidence type="ECO:0000259" key="12">
    <source>
        <dbReference type="Pfam" id="PF00593"/>
    </source>
</evidence>
<sequence length="695" mass="78281">MKNVKLLPLSVIFFCGYLSYGQQKKEDSIKTKNIEQVVISGNTFLQKAKNVPIPIEIISKKQIEQSGSRNLGQVLQEQSGLVLVQDHGTGLQMQGLNSEYTLVLVNGQPLIDRVPGIGTLDLSRISINNIKRIEVVRGPSSSLYGSDAIAGVVNIITEDANTNSGSIYTRIGKNYSYELNGDLNVVKNNFSGNFMASRYSTNGFKVKRGSGIAAFSTPPYQSYTYSGNMKYKFSDKFSAELYSKMYLEHSDEYNTSSQFGKYDEISNSLNYTIAPTLSWTPNSRVKSVLRAYITQTSNKGKIEFLDRGTSEDTGSYTENYKKIENFTNIKLNDRVEATVGIGGILQDVTSPVFYENKKHQHQYYGLAQIGYKPINRWNIQVGFRFDKNSAYGSQFNPKLAMDFKATDWLTLRASAGRGFKAPDFGNLYLNFSNPSNGYSVFGVLVLKDKLNELASKGLISNVIIQPETLEASLKAENSWAFNFGGTLSFFNTLKINANVFRNNIENFINAVTVAQKTNTKYVFSYRNMDKIFTQGIEAELNWNVCNSINFSGGYQYLEAKSPAVLDKIKQRKLYGTNDKGQLIRIKEKNYFGIPSRSKHTFNAKVFYHNKIGTFVNLRGIYRGPYGFADLDGNGIINKKSELAPGYFLLNGSVGQKFWNKFTTQLSVDNILNYRNDKYNPELLGRLYWVTLKMEF</sequence>
<dbReference type="PROSITE" id="PS52016">
    <property type="entry name" value="TONB_DEPENDENT_REC_3"/>
    <property type="match status" value="1"/>
</dbReference>
<dbReference type="Gene3D" id="2.40.170.20">
    <property type="entry name" value="TonB-dependent receptor, beta-barrel domain"/>
    <property type="match status" value="1"/>
</dbReference>
<evidence type="ECO:0000313" key="14">
    <source>
        <dbReference type="EMBL" id="SDE01588.1"/>
    </source>
</evidence>
<feature type="domain" description="TonB-dependent receptor-like beta-barrel" evidence="12">
    <location>
        <begin position="175"/>
        <end position="670"/>
    </location>
</feature>
<dbReference type="Pfam" id="PF07715">
    <property type="entry name" value="Plug"/>
    <property type="match status" value="1"/>
</dbReference>
<keyword evidence="8 14" id="KW-0675">Receptor</keyword>
<accession>A0A1G6ZG20</accession>
<dbReference type="PANTHER" id="PTHR30069">
    <property type="entry name" value="TONB-DEPENDENT OUTER MEMBRANE RECEPTOR"/>
    <property type="match status" value="1"/>
</dbReference>
<evidence type="ECO:0000256" key="3">
    <source>
        <dbReference type="ARBA" id="ARBA00022452"/>
    </source>
</evidence>
<dbReference type="InterPro" id="IPR036942">
    <property type="entry name" value="Beta-barrel_TonB_sf"/>
</dbReference>
<gene>
    <name evidence="14" type="ORF">SAMN05421544_10275</name>
</gene>
<keyword evidence="15" id="KW-1185">Reference proteome</keyword>
<dbReference type="OrthoDB" id="9764669at2"/>
<protein>
    <submittedName>
        <fullName evidence="14">Outer membrane receptor for ferrienterochelin and colicins</fullName>
    </submittedName>
</protein>
<dbReference type="InterPro" id="IPR037066">
    <property type="entry name" value="Plug_dom_sf"/>
</dbReference>
<name>A0A1G6ZG20_9FLAO</name>
<evidence type="ECO:0000256" key="10">
    <source>
        <dbReference type="PROSITE-ProRule" id="PRU01360"/>
    </source>
</evidence>
<dbReference type="InterPro" id="IPR012910">
    <property type="entry name" value="Plug_dom"/>
</dbReference>
<organism evidence="14 15">
    <name type="scientific">Riemerella columbipharyngis</name>
    <dbReference type="NCBI Taxonomy" id="1071918"/>
    <lineage>
        <taxon>Bacteria</taxon>
        <taxon>Pseudomonadati</taxon>
        <taxon>Bacteroidota</taxon>
        <taxon>Flavobacteriia</taxon>
        <taxon>Flavobacteriales</taxon>
        <taxon>Weeksellaceae</taxon>
        <taxon>Riemerella</taxon>
    </lineage>
</organism>
<dbReference type="GO" id="GO:0044718">
    <property type="term" value="P:siderophore transmembrane transport"/>
    <property type="evidence" value="ECO:0007669"/>
    <property type="project" value="TreeGrafter"/>
</dbReference>
<evidence type="ECO:0000256" key="9">
    <source>
        <dbReference type="ARBA" id="ARBA00023237"/>
    </source>
</evidence>
<dbReference type="Gene3D" id="2.170.130.10">
    <property type="entry name" value="TonB-dependent receptor, plug domain"/>
    <property type="match status" value="1"/>
</dbReference>
<feature type="domain" description="TonB-dependent receptor plug" evidence="13">
    <location>
        <begin position="48"/>
        <end position="152"/>
    </location>
</feature>
<dbReference type="SUPFAM" id="SSF56935">
    <property type="entry name" value="Porins"/>
    <property type="match status" value="1"/>
</dbReference>
<dbReference type="InterPro" id="IPR039426">
    <property type="entry name" value="TonB-dep_rcpt-like"/>
</dbReference>
<dbReference type="AlphaFoldDB" id="A0A1G6ZG20"/>